<reference evidence="1 2" key="1">
    <citation type="journal article" date="2017" name="Sci. Rep.">
        <title>Isolation and genomic characterization of a Dehalococcoides strain suggests genomic rearrangement during culture.</title>
        <authorList>
            <person name="Yohda M."/>
            <person name="Ikegami K."/>
            <person name="Aita Y."/>
            <person name="Kitajima M."/>
            <person name="Takechi A."/>
            <person name="Iwamoto M."/>
            <person name="Fukuda T."/>
            <person name="Tamura N."/>
            <person name="Shibasaki J."/>
            <person name="Koike S."/>
            <person name="Komatsu D."/>
            <person name="Miyagi S."/>
            <person name="Nishimura M."/>
            <person name="Uchino Y."/>
            <person name="Shiroma A."/>
            <person name="Shimoji M."/>
            <person name="Tamotsu H."/>
            <person name="Ashimine N."/>
            <person name="Shinzato M."/>
            <person name="Ohki S."/>
            <person name="Nakano K."/>
            <person name="Teruya K."/>
            <person name="Satou K."/>
            <person name="Hirano T."/>
            <person name="Yagi O."/>
        </authorList>
    </citation>
    <scope>NUCLEOTIDE SEQUENCE [LARGE SCALE GENOMIC DNA]</scope>
    <source>
        <strain evidence="1 2">UCH-ATV1</strain>
    </source>
</reference>
<evidence type="ECO:0008006" key="3">
    <source>
        <dbReference type="Google" id="ProtNLM"/>
    </source>
</evidence>
<proteinExistence type="predicted"/>
<evidence type="ECO:0000313" key="2">
    <source>
        <dbReference type="Proteomes" id="UP000218257"/>
    </source>
</evidence>
<evidence type="ECO:0000313" key="1">
    <source>
        <dbReference type="EMBL" id="BAZ97980.1"/>
    </source>
</evidence>
<sequence length="44" mass="5115">MKTSDAKVRDYLDNHDIPYVAKPFDMALLKIAMKTILDRMDTDN</sequence>
<organism evidence="1 2">
    <name type="scientific">Dehalococcoides mccartyi</name>
    <dbReference type="NCBI Taxonomy" id="61435"/>
    <lineage>
        <taxon>Bacteria</taxon>
        <taxon>Bacillati</taxon>
        <taxon>Chloroflexota</taxon>
        <taxon>Dehalococcoidia</taxon>
        <taxon>Dehalococcoidales</taxon>
        <taxon>Dehalococcoidaceae</taxon>
        <taxon>Dehalococcoides</taxon>
    </lineage>
</organism>
<dbReference type="RefSeq" id="WP_269457748.1">
    <property type="nucleotide sequence ID" value="NZ_AP017649.1"/>
</dbReference>
<accession>A0AB33I2F6</accession>
<gene>
    <name evidence="1" type="ORF">DEHALATV1_1352</name>
</gene>
<dbReference type="AlphaFoldDB" id="A0AB33I2F6"/>
<name>A0AB33I2F6_9CHLR</name>
<protein>
    <recommendedName>
        <fullName evidence="3">Response regulatory domain-containing protein</fullName>
    </recommendedName>
</protein>
<dbReference type="Proteomes" id="UP000218257">
    <property type="component" value="Chromosome"/>
</dbReference>
<dbReference type="EMBL" id="AP017649">
    <property type="protein sequence ID" value="BAZ97980.1"/>
    <property type="molecule type" value="Genomic_DNA"/>
</dbReference>